<evidence type="ECO:0000313" key="3">
    <source>
        <dbReference type="Proteomes" id="UP001152798"/>
    </source>
</evidence>
<gene>
    <name evidence="2" type="ORF">NEZAVI_LOCUS4108</name>
</gene>
<dbReference type="AlphaFoldDB" id="A0A9P0EE48"/>
<accession>A0A9P0EE48</accession>
<name>A0A9P0EE48_NEZVI</name>
<protein>
    <submittedName>
        <fullName evidence="2">Uncharacterized protein</fullName>
    </submittedName>
</protein>
<feature type="compositionally biased region" description="Basic and acidic residues" evidence="1">
    <location>
        <begin position="65"/>
        <end position="93"/>
    </location>
</feature>
<dbReference type="EMBL" id="OV725078">
    <property type="protein sequence ID" value="CAH1393432.1"/>
    <property type="molecule type" value="Genomic_DNA"/>
</dbReference>
<evidence type="ECO:0000256" key="1">
    <source>
        <dbReference type="SAM" id="MobiDB-lite"/>
    </source>
</evidence>
<evidence type="ECO:0000313" key="2">
    <source>
        <dbReference type="EMBL" id="CAH1393432.1"/>
    </source>
</evidence>
<sequence length="93" mass="10885">MGHYLLSIFLGEGARVENGRFIVPGVTYIRSRRWSHNLLQKLNLKWEEQWRNNTPRDPSGAEGGSHPRGERENKKREELIQRGDLNGRGERFE</sequence>
<proteinExistence type="predicted"/>
<feature type="region of interest" description="Disordered" evidence="1">
    <location>
        <begin position="49"/>
        <end position="93"/>
    </location>
</feature>
<dbReference type="Proteomes" id="UP001152798">
    <property type="component" value="Chromosome 2"/>
</dbReference>
<organism evidence="2 3">
    <name type="scientific">Nezara viridula</name>
    <name type="common">Southern green stink bug</name>
    <name type="synonym">Cimex viridulus</name>
    <dbReference type="NCBI Taxonomy" id="85310"/>
    <lineage>
        <taxon>Eukaryota</taxon>
        <taxon>Metazoa</taxon>
        <taxon>Ecdysozoa</taxon>
        <taxon>Arthropoda</taxon>
        <taxon>Hexapoda</taxon>
        <taxon>Insecta</taxon>
        <taxon>Pterygota</taxon>
        <taxon>Neoptera</taxon>
        <taxon>Paraneoptera</taxon>
        <taxon>Hemiptera</taxon>
        <taxon>Heteroptera</taxon>
        <taxon>Panheteroptera</taxon>
        <taxon>Pentatomomorpha</taxon>
        <taxon>Pentatomoidea</taxon>
        <taxon>Pentatomidae</taxon>
        <taxon>Pentatominae</taxon>
        <taxon>Nezara</taxon>
    </lineage>
</organism>
<keyword evidence="3" id="KW-1185">Reference proteome</keyword>
<reference evidence="2" key="1">
    <citation type="submission" date="2022-01" db="EMBL/GenBank/DDBJ databases">
        <authorList>
            <person name="King R."/>
        </authorList>
    </citation>
    <scope>NUCLEOTIDE SEQUENCE</scope>
</reference>